<proteinExistence type="predicted"/>
<dbReference type="AlphaFoldDB" id="A0A0M8ZZ23"/>
<keyword evidence="2" id="KW-1185">Reference proteome</keyword>
<gene>
    <name evidence="1" type="ORF">WN51_13905</name>
</gene>
<evidence type="ECO:0000313" key="2">
    <source>
        <dbReference type="Proteomes" id="UP000053105"/>
    </source>
</evidence>
<sequence>MDRRKYHRGSTINRHRLFSSETESNTRSRILEFKETEGKDDFSLGSTEAQKDLNQLLRDDYSEISCVPQQRDEMTLAPMHVPTAIAIDTHRAAVRSVSLTGYTWDNYGLERVYLVLIYRLAVQANYGVRAWYEAIVRKAGILRGTGSSSSVSFSGEQGTRD</sequence>
<accession>A0A0M8ZZ23</accession>
<dbReference type="EMBL" id="KQ435794">
    <property type="protein sequence ID" value="KOX73827.1"/>
    <property type="molecule type" value="Genomic_DNA"/>
</dbReference>
<name>A0A0M8ZZ23_9HYME</name>
<reference evidence="1 2" key="1">
    <citation type="submission" date="2015-07" db="EMBL/GenBank/DDBJ databases">
        <title>The genome of Melipona quadrifasciata.</title>
        <authorList>
            <person name="Pan H."/>
            <person name="Kapheim K."/>
        </authorList>
    </citation>
    <scope>NUCLEOTIDE SEQUENCE [LARGE SCALE GENOMIC DNA]</scope>
    <source>
        <strain evidence="1">0111107301</strain>
        <tissue evidence="1">Whole body</tissue>
    </source>
</reference>
<evidence type="ECO:0000313" key="1">
    <source>
        <dbReference type="EMBL" id="KOX73827.1"/>
    </source>
</evidence>
<protein>
    <submittedName>
        <fullName evidence="1">Uncharacterized protein</fullName>
    </submittedName>
</protein>
<dbReference type="Proteomes" id="UP000053105">
    <property type="component" value="Unassembled WGS sequence"/>
</dbReference>
<organism evidence="1 2">
    <name type="scientific">Melipona quadrifasciata</name>
    <dbReference type="NCBI Taxonomy" id="166423"/>
    <lineage>
        <taxon>Eukaryota</taxon>
        <taxon>Metazoa</taxon>
        <taxon>Ecdysozoa</taxon>
        <taxon>Arthropoda</taxon>
        <taxon>Hexapoda</taxon>
        <taxon>Insecta</taxon>
        <taxon>Pterygota</taxon>
        <taxon>Neoptera</taxon>
        <taxon>Endopterygota</taxon>
        <taxon>Hymenoptera</taxon>
        <taxon>Apocrita</taxon>
        <taxon>Aculeata</taxon>
        <taxon>Apoidea</taxon>
        <taxon>Anthophila</taxon>
        <taxon>Apidae</taxon>
        <taxon>Melipona</taxon>
    </lineage>
</organism>